<dbReference type="CDD" id="cd01949">
    <property type="entry name" value="GGDEF"/>
    <property type="match status" value="1"/>
</dbReference>
<name>A0A1I1ERW5_9GAMM</name>
<dbReference type="InterPro" id="IPR050469">
    <property type="entry name" value="Diguanylate_Cyclase"/>
</dbReference>
<dbReference type="Pfam" id="PF00990">
    <property type="entry name" value="GGDEF"/>
    <property type="match status" value="1"/>
</dbReference>
<dbReference type="InterPro" id="IPR043128">
    <property type="entry name" value="Rev_trsase/Diguanyl_cyclase"/>
</dbReference>
<feature type="domain" description="GGDEF" evidence="5">
    <location>
        <begin position="360"/>
        <end position="501"/>
    </location>
</feature>
<evidence type="ECO:0000313" key="8">
    <source>
        <dbReference type="Proteomes" id="UP000199058"/>
    </source>
</evidence>
<evidence type="ECO:0000256" key="1">
    <source>
        <dbReference type="ARBA" id="ARBA00001946"/>
    </source>
</evidence>
<dbReference type="OrthoDB" id="9803824at2"/>
<dbReference type="Proteomes" id="UP000199058">
    <property type="component" value="Unassembled WGS sequence"/>
</dbReference>
<evidence type="ECO:0000256" key="3">
    <source>
        <dbReference type="ARBA" id="ARBA00034247"/>
    </source>
</evidence>
<dbReference type="PROSITE" id="PS51833">
    <property type="entry name" value="HDOD"/>
    <property type="match status" value="1"/>
</dbReference>
<dbReference type="EC" id="2.7.7.65" evidence="2"/>
<accession>A0A1I1ERW5</accession>
<feature type="coiled-coil region" evidence="4">
    <location>
        <begin position="302"/>
        <end position="329"/>
    </location>
</feature>
<protein>
    <recommendedName>
        <fullName evidence="2">diguanylate cyclase</fullName>
        <ecNumber evidence="2">2.7.7.65</ecNumber>
    </recommendedName>
</protein>
<keyword evidence="8" id="KW-1185">Reference proteome</keyword>
<dbReference type="STRING" id="1122252.SAMN05660443_0779"/>
<comment type="catalytic activity">
    <reaction evidence="3">
        <text>2 GTP = 3',3'-c-di-GMP + 2 diphosphate</text>
        <dbReference type="Rhea" id="RHEA:24898"/>
        <dbReference type="ChEBI" id="CHEBI:33019"/>
        <dbReference type="ChEBI" id="CHEBI:37565"/>
        <dbReference type="ChEBI" id="CHEBI:58805"/>
        <dbReference type="EC" id="2.7.7.65"/>
    </reaction>
</comment>
<comment type="cofactor">
    <cofactor evidence="1">
        <name>Mg(2+)</name>
        <dbReference type="ChEBI" id="CHEBI:18420"/>
    </cofactor>
</comment>
<dbReference type="NCBIfam" id="TIGR00254">
    <property type="entry name" value="GGDEF"/>
    <property type="match status" value="1"/>
</dbReference>
<dbReference type="Gene3D" id="1.10.3210.10">
    <property type="entry name" value="Hypothetical protein af1432"/>
    <property type="match status" value="1"/>
</dbReference>
<dbReference type="RefSeq" id="WP_091959406.1">
    <property type="nucleotide sequence ID" value="NZ_FOLH01000001.1"/>
</dbReference>
<dbReference type="GO" id="GO:0052621">
    <property type="term" value="F:diguanylate cyclase activity"/>
    <property type="evidence" value="ECO:0007669"/>
    <property type="project" value="UniProtKB-EC"/>
</dbReference>
<dbReference type="FunFam" id="3.30.70.270:FF:000001">
    <property type="entry name" value="Diguanylate cyclase domain protein"/>
    <property type="match status" value="1"/>
</dbReference>
<dbReference type="EMBL" id="FOLH01000001">
    <property type="protein sequence ID" value="SFB89386.1"/>
    <property type="molecule type" value="Genomic_DNA"/>
</dbReference>
<dbReference type="PANTHER" id="PTHR45138">
    <property type="entry name" value="REGULATORY COMPONENTS OF SENSORY TRANSDUCTION SYSTEM"/>
    <property type="match status" value="1"/>
</dbReference>
<keyword evidence="4" id="KW-0175">Coiled coil</keyword>
<sequence>MIPAPLKDKLNQCKTLPSLPAVVVEVIELARLPNTGSKELAELLSQDPSISAKILATANSAIYGGKDISGLQQAINRIGVEGALSLSLSFGLAMHRGAKNGMDLDYFWKRSLISGLAVREIYKLTGLSFEVESVYLAALLQDIGMLALNELDPDIYGVIFHSARSHRQLTSFEEREYTSNHAAIGAWLGQTWGLPDKYTDMIADSHRLPKEVPEDNLNVRVLALSGLLADPWLSGNKEMSMTLAYQAAQDYLKMDEQGFSHLLLRLQDQLPNISRLFDIQAPNKIDTFNLLQDAKHLLVERNLRMMQKLAEQQSEIEQLKKNSARLQEQLKRDPLTQIYNRQYTEQKLDKYFHATAKTGSCLAVVFIDLDYFKILNDQHGHAVGDSALKAFAAALEQELGSGNLAGRYGGEEFVALMPGHAQEGALEFARRLQEYLASTPLLSHNKEDIYISASMGIAIHAPHGKNPAEIFADPDSLLDAADKAMYSAKRTGRNQILLFNSQGGHTQLDD</sequence>
<feature type="domain" description="HDOD" evidence="6">
    <location>
        <begin position="16"/>
        <end position="208"/>
    </location>
</feature>
<evidence type="ECO:0000256" key="4">
    <source>
        <dbReference type="SAM" id="Coils"/>
    </source>
</evidence>
<dbReference type="SUPFAM" id="SSF109604">
    <property type="entry name" value="HD-domain/PDEase-like"/>
    <property type="match status" value="1"/>
</dbReference>
<evidence type="ECO:0000313" key="7">
    <source>
        <dbReference type="EMBL" id="SFB89386.1"/>
    </source>
</evidence>
<dbReference type="InterPro" id="IPR029787">
    <property type="entry name" value="Nucleotide_cyclase"/>
</dbReference>
<reference evidence="7 8" key="1">
    <citation type="submission" date="2016-10" db="EMBL/GenBank/DDBJ databases">
        <authorList>
            <person name="de Groot N.N."/>
        </authorList>
    </citation>
    <scope>NUCLEOTIDE SEQUENCE [LARGE SCALE GENOMIC DNA]</scope>
    <source>
        <strain evidence="7 8">DSM 18438</strain>
    </source>
</reference>
<dbReference type="SUPFAM" id="SSF55073">
    <property type="entry name" value="Nucleotide cyclase"/>
    <property type="match status" value="1"/>
</dbReference>
<proteinExistence type="predicted"/>
<dbReference type="InterPro" id="IPR013976">
    <property type="entry name" value="HDOD"/>
</dbReference>
<dbReference type="Gene3D" id="3.30.70.270">
    <property type="match status" value="1"/>
</dbReference>
<evidence type="ECO:0000259" key="6">
    <source>
        <dbReference type="PROSITE" id="PS51833"/>
    </source>
</evidence>
<dbReference type="AlphaFoldDB" id="A0A1I1ERW5"/>
<dbReference type="PANTHER" id="PTHR45138:SF9">
    <property type="entry name" value="DIGUANYLATE CYCLASE DGCM-RELATED"/>
    <property type="match status" value="1"/>
</dbReference>
<dbReference type="InterPro" id="IPR000160">
    <property type="entry name" value="GGDEF_dom"/>
</dbReference>
<dbReference type="SMART" id="SM00267">
    <property type="entry name" value="GGDEF"/>
    <property type="match status" value="1"/>
</dbReference>
<evidence type="ECO:0000259" key="5">
    <source>
        <dbReference type="PROSITE" id="PS50887"/>
    </source>
</evidence>
<gene>
    <name evidence="7" type="ORF">SAMN05660443_0779</name>
</gene>
<evidence type="ECO:0000256" key="2">
    <source>
        <dbReference type="ARBA" id="ARBA00012528"/>
    </source>
</evidence>
<dbReference type="PROSITE" id="PS50887">
    <property type="entry name" value="GGDEF"/>
    <property type="match status" value="1"/>
</dbReference>
<organism evidence="7 8">
    <name type="scientific">Marinospirillum celere</name>
    <dbReference type="NCBI Taxonomy" id="1122252"/>
    <lineage>
        <taxon>Bacteria</taxon>
        <taxon>Pseudomonadati</taxon>
        <taxon>Pseudomonadota</taxon>
        <taxon>Gammaproteobacteria</taxon>
        <taxon>Oceanospirillales</taxon>
        <taxon>Oceanospirillaceae</taxon>
        <taxon>Marinospirillum</taxon>
    </lineage>
</organism>
<dbReference type="Pfam" id="PF08668">
    <property type="entry name" value="HDOD"/>
    <property type="match status" value="1"/>
</dbReference>